<dbReference type="EMBL" id="JAPDHF010000012">
    <property type="protein sequence ID" value="KAJ4010490.1"/>
    <property type="molecule type" value="Genomic_DNA"/>
</dbReference>
<feature type="region of interest" description="Disordered" evidence="1">
    <location>
        <begin position="48"/>
        <end position="67"/>
    </location>
</feature>
<keyword evidence="4" id="KW-1185">Reference proteome</keyword>
<protein>
    <submittedName>
        <fullName evidence="3">Uncharacterized protein</fullName>
    </submittedName>
</protein>
<evidence type="ECO:0000256" key="2">
    <source>
        <dbReference type="SAM" id="Phobius"/>
    </source>
</evidence>
<evidence type="ECO:0000313" key="4">
    <source>
        <dbReference type="Proteomes" id="UP001152130"/>
    </source>
</evidence>
<dbReference type="OrthoDB" id="5091726at2759"/>
<dbReference type="Proteomes" id="UP001152130">
    <property type="component" value="Unassembled WGS sequence"/>
</dbReference>
<proteinExistence type="predicted"/>
<evidence type="ECO:0000256" key="1">
    <source>
        <dbReference type="SAM" id="MobiDB-lite"/>
    </source>
</evidence>
<keyword evidence="2" id="KW-0472">Membrane</keyword>
<feature type="transmembrane region" description="Helical" evidence="2">
    <location>
        <begin position="15"/>
        <end position="37"/>
    </location>
</feature>
<keyword evidence="2" id="KW-0812">Transmembrane</keyword>
<keyword evidence="2" id="KW-1133">Transmembrane helix</keyword>
<sequence length="193" mass="21824">MTDSTRSLDSARLEIILIAIVVFVLVVLLAVFILLGVSFRIPRGGRDAENAQRQTPWTSHSPTDQSDGAYCDNEASFIKSVRRRSHSLAEELRLELVNLRRNLSLLKIPSRSRLGNTDTDGTRRLSIDQLLSSFPSTSSELVKDYESCYDYLDSPLSATGREEDDTGTQRRLIRSMGNTTRYDQIQQWDTPLQ</sequence>
<evidence type="ECO:0000313" key="3">
    <source>
        <dbReference type="EMBL" id="KAJ4010490.1"/>
    </source>
</evidence>
<feature type="compositionally biased region" description="Polar residues" evidence="1">
    <location>
        <begin position="51"/>
        <end position="66"/>
    </location>
</feature>
<organism evidence="3 4">
    <name type="scientific">Fusarium irregulare</name>
    <dbReference type="NCBI Taxonomy" id="2494466"/>
    <lineage>
        <taxon>Eukaryota</taxon>
        <taxon>Fungi</taxon>
        <taxon>Dikarya</taxon>
        <taxon>Ascomycota</taxon>
        <taxon>Pezizomycotina</taxon>
        <taxon>Sordariomycetes</taxon>
        <taxon>Hypocreomycetidae</taxon>
        <taxon>Hypocreales</taxon>
        <taxon>Nectriaceae</taxon>
        <taxon>Fusarium</taxon>
        <taxon>Fusarium incarnatum-equiseti species complex</taxon>
    </lineage>
</organism>
<reference evidence="3" key="1">
    <citation type="submission" date="2022-10" db="EMBL/GenBank/DDBJ databases">
        <title>Fusarium specimens isolated from Avocado Roots.</title>
        <authorList>
            <person name="Stajich J."/>
            <person name="Roper C."/>
            <person name="Heimlech-Rivalta G."/>
        </authorList>
    </citation>
    <scope>NUCLEOTIDE SEQUENCE</scope>
    <source>
        <strain evidence="3">CF00143</strain>
    </source>
</reference>
<dbReference type="AlphaFoldDB" id="A0A9W8PM64"/>
<comment type="caution">
    <text evidence="3">The sequence shown here is derived from an EMBL/GenBank/DDBJ whole genome shotgun (WGS) entry which is preliminary data.</text>
</comment>
<name>A0A9W8PM64_9HYPO</name>
<gene>
    <name evidence="3" type="ORF">NW766_008361</name>
</gene>
<accession>A0A9W8PM64</accession>